<keyword evidence="3" id="KW-1185">Reference proteome</keyword>
<dbReference type="AlphaFoldDB" id="A0A2T5G0E2"/>
<gene>
    <name evidence="2" type="ORF">CLG96_06830</name>
</gene>
<feature type="domain" description="Alginate export" evidence="1">
    <location>
        <begin position="28"/>
        <end position="427"/>
    </location>
</feature>
<reference evidence="2 3" key="1">
    <citation type="submission" date="2017-09" db="EMBL/GenBank/DDBJ databases">
        <title>Sphingomonas panjinensis sp.nov., isolated from oil-contaminated soil.</title>
        <authorList>
            <person name="Wang L."/>
            <person name="Chen L."/>
        </authorList>
    </citation>
    <scope>NUCLEOTIDE SEQUENCE [LARGE SCALE GENOMIC DNA]</scope>
    <source>
        <strain evidence="2 3">FW-11</strain>
    </source>
</reference>
<dbReference type="Proteomes" id="UP000244162">
    <property type="component" value="Unassembled WGS sequence"/>
</dbReference>
<dbReference type="EMBL" id="NWBU01000005">
    <property type="protein sequence ID" value="PTQ12420.1"/>
    <property type="molecule type" value="Genomic_DNA"/>
</dbReference>
<evidence type="ECO:0000313" key="2">
    <source>
        <dbReference type="EMBL" id="PTQ12420.1"/>
    </source>
</evidence>
<dbReference type="OrthoDB" id="7439590at2"/>
<dbReference type="Pfam" id="PF13372">
    <property type="entry name" value="Alginate_exp"/>
    <property type="match status" value="1"/>
</dbReference>
<organism evidence="2 3">
    <name type="scientific">Sphingomonas oleivorans</name>
    <dbReference type="NCBI Taxonomy" id="1735121"/>
    <lineage>
        <taxon>Bacteria</taxon>
        <taxon>Pseudomonadati</taxon>
        <taxon>Pseudomonadota</taxon>
        <taxon>Alphaproteobacteria</taxon>
        <taxon>Sphingomonadales</taxon>
        <taxon>Sphingomonadaceae</taxon>
        <taxon>Sphingomonas</taxon>
    </lineage>
</organism>
<protein>
    <submittedName>
        <fullName evidence="2">Alginate export family protein</fullName>
    </submittedName>
</protein>
<accession>A0A2T5G0E2</accession>
<evidence type="ECO:0000313" key="3">
    <source>
        <dbReference type="Proteomes" id="UP000244162"/>
    </source>
</evidence>
<proteinExistence type="predicted"/>
<sequence length="445" mass="49672">MSVSAHAADRAANPLHQTLGAPENWKVSGSFRTRLEAIDGQFRPAVAGDDFLLSFRTTLFAEYDGGPVRIGAELFDSRGYLQKKNSSAGTTEVNALELGQAYLGFDLDDRLGDGSSSAIMVGRFTQDIGSRRLVARNQFRNTINAFTGIRFDWQDAAKDELRLFWTMPHNRLPTEAEEIRHNQVEWDRESSDLQFYGASFTKAGMFGGTVELYGYGLHERDAPSYPTRNRRLFTPGIRFARAPRPDRFDYDFEGIYQTGQARATTGAADRTDLDVSAYFIHVEIGRSFAGGWSPRLVLQYDRASGDGPNSASYNRFDTLFGARRSEYGPTSLYGAIARANFSAPAVRLEMVPDKSWDGFVAYRPLWLEDATDSFSGTGVRDRRGTSGKFAGHQIEARARYWLIPKLARLDGGIAYLAKGRFLKDAPNAPDGDDTRYAYLDLTFTF</sequence>
<comment type="caution">
    <text evidence="2">The sequence shown here is derived from an EMBL/GenBank/DDBJ whole genome shotgun (WGS) entry which is preliminary data.</text>
</comment>
<evidence type="ECO:0000259" key="1">
    <source>
        <dbReference type="Pfam" id="PF13372"/>
    </source>
</evidence>
<name>A0A2T5G0E2_9SPHN</name>
<dbReference type="InterPro" id="IPR025388">
    <property type="entry name" value="Alginate_export_dom"/>
</dbReference>